<proteinExistence type="predicted"/>
<dbReference type="Pfam" id="PF13673">
    <property type="entry name" value="Acetyltransf_10"/>
    <property type="match status" value="1"/>
</dbReference>
<dbReference type="EMBL" id="JAGSCS010000001">
    <property type="protein sequence ID" value="MBR0574755.1"/>
    <property type="molecule type" value="Genomic_DNA"/>
</dbReference>
<dbReference type="RefSeq" id="WP_211799278.1">
    <property type="nucleotide sequence ID" value="NZ_JAGSCS010000001.1"/>
</dbReference>
<dbReference type="Gene3D" id="3.40.630.30">
    <property type="match status" value="1"/>
</dbReference>
<dbReference type="EC" id="2.3.1.-" evidence="2"/>
<feature type="domain" description="N-acetyltransferase" evidence="1">
    <location>
        <begin position="6"/>
        <end position="149"/>
    </location>
</feature>
<protein>
    <submittedName>
        <fullName evidence="2">GNAT family N-acetyltransferase</fullName>
        <ecNumber evidence="2">2.3.1.-</ecNumber>
    </submittedName>
</protein>
<dbReference type="AlphaFoldDB" id="A0A941CLI8"/>
<reference evidence="2" key="1">
    <citation type="submission" date="2021-04" db="EMBL/GenBank/DDBJ databases">
        <title>Proteiniclasticum sedimins sp. nov., an obligate anaerobic bacterium isolated from anaerobic sludge.</title>
        <authorList>
            <person name="Liu J."/>
        </authorList>
    </citation>
    <scope>NUCLEOTIDE SEQUENCE</scope>
    <source>
        <strain evidence="2">BAD-10</strain>
    </source>
</reference>
<keyword evidence="3" id="KW-1185">Reference proteome</keyword>
<dbReference type="GO" id="GO:0016747">
    <property type="term" value="F:acyltransferase activity, transferring groups other than amino-acyl groups"/>
    <property type="evidence" value="ECO:0007669"/>
    <property type="project" value="InterPro"/>
</dbReference>
<keyword evidence="2" id="KW-0808">Transferase</keyword>
<gene>
    <name evidence="2" type="ORF">KCG48_00230</name>
</gene>
<dbReference type="Proteomes" id="UP000675379">
    <property type="component" value="Unassembled WGS sequence"/>
</dbReference>
<evidence type="ECO:0000259" key="1">
    <source>
        <dbReference type="PROSITE" id="PS51186"/>
    </source>
</evidence>
<comment type="caution">
    <text evidence="2">The sequence shown here is derived from an EMBL/GenBank/DDBJ whole genome shotgun (WGS) entry which is preliminary data.</text>
</comment>
<evidence type="ECO:0000313" key="2">
    <source>
        <dbReference type="EMBL" id="MBR0574755.1"/>
    </source>
</evidence>
<dbReference type="SUPFAM" id="SSF55729">
    <property type="entry name" value="Acyl-CoA N-acyltransferases (Nat)"/>
    <property type="match status" value="1"/>
</dbReference>
<accession>A0A941CLI8</accession>
<sequence length="151" mass="17147">MKITVKPFEDLTLGEFHDLVQLRIEVFILEQQCLYQELDGDDPKARHVLVYDDQGNLAAYARLFARGIKGEEASIGRVITSPRHRSQGYGDVLMGESIRVLSSLGEMPIRISAQRYAQGFYARHGFVPTAKAPYLEDNIPHLEMILQEEVK</sequence>
<name>A0A941CLI8_9CLOT</name>
<dbReference type="PROSITE" id="PS51186">
    <property type="entry name" value="GNAT"/>
    <property type="match status" value="1"/>
</dbReference>
<organism evidence="2 3">
    <name type="scientific">Proteiniclasticum sediminis</name>
    <dbReference type="NCBI Taxonomy" id="2804028"/>
    <lineage>
        <taxon>Bacteria</taxon>
        <taxon>Bacillati</taxon>
        <taxon>Bacillota</taxon>
        <taxon>Clostridia</taxon>
        <taxon>Eubacteriales</taxon>
        <taxon>Clostridiaceae</taxon>
        <taxon>Proteiniclasticum</taxon>
    </lineage>
</organism>
<dbReference type="InterPro" id="IPR016181">
    <property type="entry name" value="Acyl_CoA_acyltransferase"/>
</dbReference>
<evidence type="ECO:0000313" key="3">
    <source>
        <dbReference type="Proteomes" id="UP000675379"/>
    </source>
</evidence>
<dbReference type="InterPro" id="IPR000182">
    <property type="entry name" value="GNAT_dom"/>
</dbReference>
<keyword evidence="2" id="KW-0012">Acyltransferase</keyword>